<evidence type="ECO:0000313" key="1">
    <source>
        <dbReference type="EMBL" id="KZT70915.1"/>
    </source>
</evidence>
<dbReference type="AlphaFoldDB" id="A0A165RLM1"/>
<dbReference type="Proteomes" id="UP000076727">
    <property type="component" value="Unassembled WGS sequence"/>
</dbReference>
<dbReference type="OrthoDB" id="432412at2759"/>
<evidence type="ECO:0000313" key="2">
    <source>
        <dbReference type="Proteomes" id="UP000076727"/>
    </source>
</evidence>
<gene>
    <name evidence="1" type="ORF">DAEQUDRAFT_666803</name>
</gene>
<proteinExistence type="predicted"/>
<dbReference type="InterPro" id="IPR059181">
    <property type="entry name" value="RWDD2A-B_C"/>
</dbReference>
<dbReference type="STRING" id="1314783.A0A165RLM1"/>
<organism evidence="1 2">
    <name type="scientific">Daedalea quercina L-15889</name>
    <dbReference type="NCBI Taxonomy" id="1314783"/>
    <lineage>
        <taxon>Eukaryota</taxon>
        <taxon>Fungi</taxon>
        <taxon>Dikarya</taxon>
        <taxon>Basidiomycota</taxon>
        <taxon>Agaricomycotina</taxon>
        <taxon>Agaricomycetes</taxon>
        <taxon>Polyporales</taxon>
        <taxon>Fomitopsis</taxon>
    </lineage>
</organism>
<dbReference type="CDD" id="cd24163">
    <property type="entry name" value="RWDD2_C"/>
    <property type="match status" value="1"/>
</dbReference>
<reference evidence="1 2" key="1">
    <citation type="journal article" date="2016" name="Mol. Biol. Evol.">
        <title>Comparative Genomics of Early-Diverging Mushroom-Forming Fungi Provides Insights into the Origins of Lignocellulose Decay Capabilities.</title>
        <authorList>
            <person name="Nagy L.G."/>
            <person name="Riley R."/>
            <person name="Tritt A."/>
            <person name="Adam C."/>
            <person name="Daum C."/>
            <person name="Floudas D."/>
            <person name="Sun H."/>
            <person name="Yadav J.S."/>
            <person name="Pangilinan J."/>
            <person name="Larsson K.H."/>
            <person name="Matsuura K."/>
            <person name="Barry K."/>
            <person name="Labutti K."/>
            <person name="Kuo R."/>
            <person name="Ohm R.A."/>
            <person name="Bhattacharya S.S."/>
            <person name="Shirouzu T."/>
            <person name="Yoshinaga Y."/>
            <person name="Martin F.M."/>
            <person name="Grigoriev I.V."/>
            <person name="Hibbett D.S."/>
        </authorList>
    </citation>
    <scope>NUCLEOTIDE SEQUENCE [LARGE SCALE GENOMIC DNA]</scope>
    <source>
        <strain evidence="1 2">L-15889</strain>
    </source>
</reference>
<protein>
    <submittedName>
        <fullName evidence="1">Uncharacterized protein</fullName>
    </submittedName>
</protein>
<dbReference type="EMBL" id="KV429048">
    <property type="protein sequence ID" value="KZT70915.1"/>
    <property type="molecule type" value="Genomic_DNA"/>
</dbReference>
<name>A0A165RLM1_9APHY</name>
<accession>A0A165RLM1</accession>
<keyword evidence="2" id="KW-1185">Reference proteome</keyword>
<sequence>MSRATPPLQLWNALVRTHHITSRKKVGKLRQAADEHEVYALICYGGCPGIMYTEGSPEGVKQWVDSVHRLRYKDYQLAVRPAPVAPEVRSHEEHARERAIPVGLHEVETVKDFGAVMRERGVWSWWRRGMGYASGHE</sequence>